<keyword evidence="2" id="KW-1185">Reference proteome</keyword>
<gene>
    <name evidence="1" type="ORF">V1525DRAFT_453371</name>
</gene>
<reference evidence="2" key="1">
    <citation type="journal article" date="2024" name="Front. Bioeng. Biotechnol.">
        <title>Genome-scale model development and genomic sequencing of the oleaginous clade Lipomyces.</title>
        <authorList>
            <person name="Czajka J.J."/>
            <person name="Han Y."/>
            <person name="Kim J."/>
            <person name="Mondo S.J."/>
            <person name="Hofstad B.A."/>
            <person name="Robles A."/>
            <person name="Haridas S."/>
            <person name="Riley R."/>
            <person name="LaButti K."/>
            <person name="Pangilinan J."/>
            <person name="Andreopoulos W."/>
            <person name="Lipzen A."/>
            <person name="Yan J."/>
            <person name="Wang M."/>
            <person name="Ng V."/>
            <person name="Grigoriev I.V."/>
            <person name="Spatafora J.W."/>
            <person name="Magnuson J.K."/>
            <person name="Baker S.E."/>
            <person name="Pomraning K.R."/>
        </authorList>
    </citation>
    <scope>NUCLEOTIDE SEQUENCE [LARGE SCALE GENOMIC DNA]</scope>
    <source>
        <strain evidence="2">CBS 7786</strain>
    </source>
</reference>
<dbReference type="EMBL" id="MU971336">
    <property type="protein sequence ID" value="KAK9240963.1"/>
    <property type="molecule type" value="Genomic_DNA"/>
</dbReference>
<proteinExistence type="predicted"/>
<evidence type="ECO:0000313" key="1">
    <source>
        <dbReference type="EMBL" id="KAK9240963.1"/>
    </source>
</evidence>
<name>A0ACC3TAJ5_LIPKO</name>
<protein>
    <submittedName>
        <fullName evidence="1">PQ loop repeat-domain-containing protein</fullName>
    </submittedName>
</protein>
<dbReference type="Proteomes" id="UP001433508">
    <property type="component" value="Unassembled WGS sequence"/>
</dbReference>
<sequence>MNDTINGCPLRNEVDLELVQWIARATGSCMYGEMGAFSYILGYLSLFSWLWAQLPQVIKNYRNHSVEGLSWLFLFNWFLGDATNLIGCLLTQQLPFQTFLAIYYLSIDVILCGQYIYYTNVKSEAYYVLLSPREAGTPRSSSESSHTIRSNGRRRANVMLSLSAIVAIAGAMVTPPTPNGPALLPPAMSAGDGMVSIMEGKFNGFRRWFKLTDREFVGRVFAWACTTMYLTSRMPQIYTNFARQSTSGLSVLLFIAAFLGNTFYTLSILSSAATLDPSPGGERAIFLWEELPYLLGSAGTVGFDLTIFLQWIYYGEGKLFFHNLYYGRKSWELAENTDDADAQSLVDEDEYRAASSSSSSASSGSSQTVSSIHQPAEVREAN</sequence>
<accession>A0ACC3TAJ5</accession>
<organism evidence="1 2">
    <name type="scientific">Lipomyces kononenkoae</name>
    <name type="common">Yeast</name>
    <dbReference type="NCBI Taxonomy" id="34357"/>
    <lineage>
        <taxon>Eukaryota</taxon>
        <taxon>Fungi</taxon>
        <taxon>Dikarya</taxon>
        <taxon>Ascomycota</taxon>
        <taxon>Saccharomycotina</taxon>
        <taxon>Lipomycetes</taxon>
        <taxon>Lipomycetales</taxon>
        <taxon>Lipomycetaceae</taxon>
        <taxon>Lipomyces</taxon>
    </lineage>
</organism>
<evidence type="ECO:0000313" key="2">
    <source>
        <dbReference type="Proteomes" id="UP001433508"/>
    </source>
</evidence>
<comment type="caution">
    <text evidence="1">The sequence shown here is derived from an EMBL/GenBank/DDBJ whole genome shotgun (WGS) entry which is preliminary data.</text>
</comment>